<name>A0ABW9IX59_STRGJ</name>
<dbReference type="EMBL" id="JBJVNE010000037">
    <property type="protein sequence ID" value="MFM9653028.1"/>
    <property type="molecule type" value="Genomic_DNA"/>
</dbReference>
<keyword evidence="4" id="KW-1185">Reference proteome</keyword>
<accession>A0ABW9IX59</accession>
<proteinExistence type="predicted"/>
<dbReference type="InterPro" id="IPR000792">
    <property type="entry name" value="Tscrpt_reg_LuxR_C"/>
</dbReference>
<dbReference type="RefSeq" id="WP_409096905.1">
    <property type="nucleotide sequence ID" value="NZ_JBJVNE010000037.1"/>
</dbReference>
<dbReference type="Proteomes" id="UP001631993">
    <property type="component" value="Unassembled WGS sequence"/>
</dbReference>
<evidence type="ECO:0000259" key="2">
    <source>
        <dbReference type="Pfam" id="PF00196"/>
    </source>
</evidence>
<dbReference type="Pfam" id="PF00196">
    <property type="entry name" value="GerE"/>
    <property type="match status" value="1"/>
</dbReference>
<dbReference type="InterPro" id="IPR036388">
    <property type="entry name" value="WH-like_DNA-bd_sf"/>
</dbReference>
<dbReference type="SUPFAM" id="SSF46894">
    <property type="entry name" value="C-terminal effector domain of the bipartite response regulators"/>
    <property type="match status" value="1"/>
</dbReference>
<protein>
    <submittedName>
        <fullName evidence="3">LuxR C-terminal-related transcriptional regulator</fullName>
    </submittedName>
</protein>
<evidence type="ECO:0000313" key="4">
    <source>
        <dbReference type="Proteomes" id="UP001631993"/>
    </source>
</evidence>
<gene>
    <name evidence="3" type="ORF">ACKI1S_43880</name>
</gene>
<comment type="caution">
    <text evidence="3">The sequence shown here is derived from an EMBL/GenBank/DDBJ whole genome shotgun (WGS) entry which is preliminary data.</text>
</comment>
<feature type="compositionally biased region" description="Polar residues" evidence="1">
    <location>
        <begin position="46"/>
        <end position="65"/>
    </location>
</feature>
<organism evidence="3 4">
    <name type="scientific">Streptomyces galilaeus</name>
    <dbReference type="NCBI Taxonomy" id="33899"/>
    <lineage>
        <taxon>Bacteria</taxon>
        <taxon>Bacillati</taxon>
        <taxon>Actinomycetota</taxon>
        <taxon>Actinomycetes</taxon>
        <taxon>Kitasatosporales</taxon>
        <taxon>Streptomycetaceae</taxon>
        <taxon>Streptomyces</taxon>
    </lineage>
</organism>
<dbReference type="InterPro" id="IPR016032">
    <property type="entry name" value="Sig_transdc_resp-reg_C-effctor"/>
</dbReference>
<evidence type="ECO:0000256" key="1">
    <source>
        <dbReference type="SAM" id="MobiDB-lite"/>
    </source>
</evidence>
<evidence type="ECO:0000313" key="3">
    <source>
        <dbReference type="EMBL" id="MFM9653028.1"/>
    </source>
</evidence>
<feature type="domain" description="HTH luxR-type" evidence="2">
    <location>
        <begin position="69"/>
        <end position="104"/>
    </location>
</feature>
<reference evidence="3 4" key="1">
    <citation type="submission" date="2024-12" db="EMBL/GenBank/DDBJ databases">
        <title>Forecasting of Potato common scab and diversities of Pathogenic streptomyces spp. in china.</title>
        <authorList>
            <person name="Handique U."/>
            <person name="Wu J."/>
        </authorList>
    </citation>
    <scope>NUCLEOTIDE SEQUENCE [LARGE SCALE GENOMIC DNA]</scope>
    <source>
        <strain evidence="3 4">ZRIMU1585</strain>
    </source>
</reference>
<dbReference type="Gene3D" id="1.10.10.10">
    <property type="entry name" value="Winged helix-like DNA-binding domain superfamily/Winged helix DNA-binding domain"/>
    <property type="match status" value="1"/>
</dbReference>
<sequence>MGHSFAASATAPSVRDCPIKALSLPMVTERAASRGGCGAEGVLTPSVRSLPQGSATRANTASTSRPGPMTERKCGVLTLISAGLSSTEIAQHLGITVGTVSPHQCAAPQARTTRPGP</sequence>
<dbReference type="PRINTS" id="PR00038">
    <property type="entry name" value="HTHLUXR"/>
</dbReference>
<feature type="region of interest" description="Disordered" evidence="1">
    <location>
        <begin position="34"/>
        <end position="70"/>
    </location>
</feature>